<dbReference type="InterPro" id="IPR015797">
    <property type="entry name" value="NUDIX_hydrolase-like_dom_sf"/>
</dbReference>
<reference evidence="5" key="1">
    <citation type="journal article" date="2019" name="Int. J. Syst. Evol. Microbiol.">
        <title>The Global Catalogue of Microorganisms (GCM) 10K type strain sequencing project: providing services to taxonomists for standard genome sequencing and annotation.</title>
        <authorList>
            <consortium name="The Broad Institute Genomics Platform"/>
            <consortium name="The Broad Institute Genome Sequencing Center for Infectious Disease"/>
            <person name="Wu L."/>
            <person name="Ma J."/>
        </authorList>
    </citation>
    <scope>NUCLEOTIDE SEQUENCE [LARGE SCALE GENOMIC DNA]</scope>
    <source>
        <strain evidence="5">JCM 1405</strain>
    </source>
</reference>
<gene>
    <name evidence="4" type="ORF">GCM10008905_29780</name>
</gene>
<evidence type="ECO:0000256" key="2">
    <source>
        <dbReference type="ARBA" id="ARBA00022801"/>
    </source>
</evidence>
<dbReference type="EMBL" id="BAAACF010000006">
    <property type="protein sequence ID" value="GAA0729603.1"/>
    <property type="molecule type" value="Genomic_DNA"/>
</dbReference>
<dbReference type="PANTHER" id="PTHR43046">
    <property type="entry name" value="GDP-MANNOSE MANNOSYL HYDROLASE"/>
    <property type="match status" value="1"/>
</dbReference>
<evidence type="ECO:0000256" key="1">
    <source>
        <dbReference type="ARBA" id="ARBA00001946"/>
    </source>
</evidence>
<dbReference type="PANTHER" id="PTHR43046:SF15">
    <property type="entry name" value="MUTT_NUDIX FAMILY PROTEIN"/>
    <property type="match status" value="1"/>
</dbReference>
<dbReference type="InterPro" id="IPR020084">
    <property type="entry name" value="NUDIX_hydrolase_CS"/>
</dbReference>
<dbReference type="SUPFAM" id="SSF55811">
    <property type="entry name" value="Nudix"/>
    <property type="match status" value="1"/>
</dbReference>
<keyword evidence="5" id="KW-1185">Reference proteome</keyword>
<dbReference type="Proteomes" id="UP001500339">
    <property type="component" value="Unassembled WGS sequence"/>
</dbReference>
<dbReference type="PROSITE" id="PS51462">
    <property type="entry name" value="NUDIX"/>
    <property type="match status" value="1"/>
</dbReference>
<dbReference type="InterPro" id="IPR000086">
    <property type="entry name" value="NUDIX_hydrolase_dom"/>
</dbReference>
<proteinExistence type="predicted"/>
<dbReference type="Gene3D" id="3.90.79.10">
    <property type="entry name" value="Nucleoside Triphosphate Pyrophosphohydrolase"/>
    <property type="match status" value="1"/>
</dbReference>
<name>A0ABP3UBT5_9CLOT</name>
<accession>A0ABP3UBT5</accession>
<comment type="cofactor">
    <cofactor evidence="1">
        <name>Mg(2+)</name>
        <dbReference type="ChEBI" id="CHEBI:18420"/>
    </cofactor>
</comment>
<organism evidence="4 5">
    <name type="scientific">Clostridium malenominatum</name>
    <dbReference type="NCBI Taxonomy" id="1539"/>
    <lineage>
        <taxon>Bacteria</taxon>
        <taxon>Bacillati</taxon>
        <taxon>Bacillota</taxon>
        <taxon>Clostridia</taxon>
        <taxon>Eubacteriales</taxon>
        <taxon>Clostridiaceae</taxon>
        <taxon>Clostridium</taxon>
    </lineage>
</organism>
<evidence type="ECO:0000313" key="4">
    <source>
        <dbReference type="EMBL" id="GAA0729603.1"/>
    </source>
</evidence>
<protein>
    <submittedName>
        <fullName evidence="4">NUDIX hydrolase</fullName>
    </submittedName>
</protein>
<keyword evidence="2 4" id="KW-0378">Hydrolase</keyword>
<feature type="domain" description="Nudix hydrolase" evidence="3">
    <location>
        <begin position="24"/>
        <end position="155"/>
    </location>
</feature>
<dbReference type="RefSeq" id="WP_343770937.1">
    <property type="nucleotide sequence ID" value="NZ_BAAACF010000006.1"/>
</dbReference>
<dbReference type="GO" id="GO:0016787">
    <property type="term" value="F:hydrolase activity"/>
    <property type="evidence" value="ECO:0007669"/>
    <property type="project" value="UniProtKB-KW"/>
</dbReference>
<evidence type="ECO:0000259" key="3">
    <source>
        <dbReference type="PROSITE" id="PS51462"/>
    </source>
</evidence>
<dbReference type="PROSITE" id="PS00893">
    <property type="entry name" value="NUDIX_BOX"/>
    <property type="match status" value="1"/>
</dbReference>
<comment type="caution">
    <text evidence="4">The sequence shown here is derived from an EMBL/GenBank/DDBJ whole genome shotgun (WGS) entry which is preliminary data.</text>
</comment>
<dbReference type="Pfam" id="PF00293">
    <property type="entry name" value="NUDIX"/>
    <property type="match status" value="1"/>
</dbReference>
<sequence>MNLLREIYEKHIGINNDTKEISYKVRKAARTILFDESGKIAILYVSKDNYHKLPGGGIEPGENIVEALGREVAEEVGTAIEVLGEVGAIIEYRDEFEQLQISYCYYSKVKGEIGETSYTEEEINSGFKLKWMSIEEAMDFLEKDEPYNYVGRFIKERDKTFLKELSSKEIRFND</sequence>
<evidence type="ECO:0000313" key="5">
    <source>
        <dbReference type="Proteomes" id="UP001500339"/>
    </source>
</evidence>